<feature type="domain" description="Gfo/Idh/MocA-like oxidoreductase N-terminal" evidence="5">
    <location>
        <begin position="47"/>
        <end position="164"/>
    </location>
</feature>
<dbReference type="Gene3D" id="3.40.50.720">
    <property type="entry name" value="NAD(P)-binding Rossmann-like Domain"/>
    <property type="match status" value="1"/>
</dbReference>
<evidence type="ECO:0000256" key="3">
    <source>
        <dbReference type="ARBA" id="ARBA00023027"/>
    </source>
</evidence>
<gene>
    <name evidence="7" type="ORF">Ccel01_06310</name>
</gene>
<feature type="domain" description="GFO/IDH/MocA-like oxidoreductase" evidence="6">
    <location>
        <begin position="175"/>
        <end position="289"/>
    </location>
</feature>
<keyword evidence="3" id="KW-0520">NAD</keyword>
<dbReference type="InterPro" id="IPR000683">
    <property type="entry name" value="Gfo/Idh/MocA-like_OxRdtase_N"/>
</dbReference>
<dbReference type="GO" id="GO:0000166">
    <property type="term" value="F:nucleotide binding"/>
    <property type="evidence" value="ECO:0007669"/>
    <property type="project" value="InterPro"/>
</dbReference>
<dbReference type="InterPro" id="IPR036291">
    <property type="entry name" value="NAD(P)-bd_dom_sf"/>
</dbReference>
<keyword evidence="2" id="KW-0560">Oxidoreductase</keyword>
<evidence type="ECO:0000313" key="7">
    <source>
        <dbReference type="EMBL" id="GLY56029.1"/>
    </source>
</evidence>
<organism evidence="7 8">
    <name type="scientific">Cellulosimicrobium cellulans</name>
    <name type="common">Arthrobacter luteus</name>
    <dbReference type="NCBI Taxonomy" id="1710"/>
    <lineage>
        <taxon>Bacteria</taxon>
        <taxon>Bacillati</taxon>
        <taxon>Actinomycetota</taxon>
        <taxon>Actinomycetes</taxon>
        <taxon>Micrococcales</taxon>
        <taxon>Promicromonosporaceae</taxon>
        <taxon>Cellulosimicrobium</taxon>
    </lineage>
</organism>
<feature type="region of interest" description="Disordered" evidence="4">
    <location>
        <begin position="1"/>
        <end position="20"/>
    </location>
</feature>
<comment type="similarity">
    <text evidence="1">Belongs to the Gfo/Idh/MocA family.</text>
</comment>
<dbReference type="AlphaFoldDB" id="A0AAV5P6X1"/>
<dbReference type="InterPro" id="IPR050984">
    <property type="entry name" value="Gfo/Idh/MocA_domain"/>
</dbReference>
<dbReference type="Pfam" id="PF22725">
    <property type="entry name" value="GFO_IDH_MocA_C3"/>
    <property type="match status" value="1"/>
</dbReference>
<accession>A0AAV5P6X1</accession>
<dbReference type="EMBL" id="BSTG01000001">
    <property type="protein sequence ID" value="GLY56029.1"/>
    <property type="molecule type" value="Genomic_DNA"/>
</dbReference>
<evidence type="ECO:0000256" key="1">
    <source>
        <dbReference type="ARBA" id="ARBA00010928"/>
    </source>
</evidence>
<comment type="caution">
    <text evidence="7">The sequence shown here is derived from an EMBL/GenBank/DDBJ whole genome shotgun (WGS) entry which is preliminary data.</text>
</comment>
<evidence type="ECO:0000256" key="4">
    <source>
        <dbReference type="SAM" id="MobiDB-lite"/>
    </source>
</evidence>
<sequence>MARMSTVAPQPAAHPDETPAAFGVHPFPDLSAEVTGTVPDPRSAPPIRWGILGAGGIASSFAEAVRLHTQGRVASVGSRDRVRAERFATAHGVPTTHHGYDELVEDPQVDVVYVATPHSHHHEHALLAIRAGKHVLVEKAFTRNEAEAVEVLDAAREAGVFVMEAMWTRFLPHVAALRGVIARGEIGDVVNLSADHGQWFPFDPEHRLYAPELAGGALLDLGVYPVSFAHDLLGAPSTVTAVGALTETGVDGQVSIVLGYGDTQATLSTTLWSRTANTAVISGTAGRIEVEGTFYAPTSFRVVRHDGASWYYDGFSGEGKQYQAAEVARRVAAGETQSPRMSWDSTLEVMRTLDEVRRQVGVVYPGE</sequence>
<dbReference type="GO" id="GO:0016491">
    <property type="term" value="F:oxidoreductase activity"/>
    <property type="evidence" value="ECO:0007669"/>
    <property type="project" value="UniProtKB-KW"/>
</dbReference>
<protein>
    <submittedName>
        <fullName evidence="7">Dehydrogenase</fullName>
    </submittedName>
</protein>
<dbReference type="Gene3D" id="3.30.360.10">
    <property type="entry name" value="Dihydrodipicolinate Reductase, domain 2"/>
    <property type="match status" value="1"/>
</dbReference>
<evidence type="ECO:0000259" key="6">
    <source>
        <dbReference type="Pfam" id="PF22725"/>
    </source>
</evidence>
<dbReference type="Proteomes" id="UP001165168">
    <property type="component" value="Unassembled WGS sequence"/>
</dbReference>
<dbReference type="Pfam" id="PF01408">
    <property type="entry name" value="GFO_IDH_MocA"/>
    <property type="match status" value="1"/>
</dbReference>
<evidence type="ECO:0000313" key="8">
    <source>
        <dbReference type="Proteomes" id="UP001165168"/>
    </source>
</evidence>
<dbReference type="InterPro" id="IPR055170">
    <property type="entry name" value="GFO_IDH_MocA-like_dom"/>
</dbReference>
<name>A0AAV5P6X1_CELCE</name>
<dbReference type="PANTHER" id="PTHR22604:SF105">
    <property type="entry name" value="TRANS-1,2-DIHYDROBENZENE-1,2-DIOL DEHYDROGENASE"/>
    <property type="match status" value="1"/>
</dbReference>
<evidence type="ECO:0000259" key="5">
    <source>
        <dbReference type="Pfam" id="PF01408"/>
    </source>
</evidence>
<proteinExistence type="inferred from homology"/>
<dbReference type="PANTHER" id="PTHR22604">
    <property type="entry name" value="OXIDOREDUCTASES"/>
    <property type="match status" value="1"/>
</dbReference>
<dbReference type="SUPFAM" id="SSF55347">
    <property type="entry name" value="Glyceraldehyde-3-phosphate dehydrogenase-like, C-terminal domain"/>
    <property type="match status" value="1"/>
</dbReference>
<dbReference type="SUPFAM" id="SSF51735">
    <property type="entry name" value="NAD(P)-binding Rossmann-fold domains"/>
    <property type="match status" value="1"/>
</dbReference>
<evidence type="ECO:0000256" key="2">
    <source>
        <dbReference type="ARBA" id="ARBA00023002"/>
    </source>
</evidence>
<reference evidence="7" key="1">
    <citation type="submission" date="2023-03" db="EMBL/GenBank/DDBJ databases">
        <title>Cellulosimicrobium cellulans NBRC 103059.</title>
        <authorList>
            <person name="Ichikawa N."/>
            <person name="Sato H."/>
            <person name="Tonouchi N."/>
        </authorList>
    </citation>
    <scope>NUCLEOTIDE SEQUENCE</scope>
    <source>
        <strain evidence="7">NBRC 103059</strain>
    </source>
</reference>